<feature type="compositionally biased region" description="Basic residues" evidence="1">
    <location>
        <begin position="19"/>
        <end position="29"/>
    </location>
</feature>
<proteinExistence type="predicted"/>
<comment type="caution">
    <text evidence="2">The sequence shown here is derived from an EMBL/GenBank/DDBJ whole genome shotgun (WGS) entry which is preliminary data.</text>
</comment>
<evidence type="ECO:0000313" key="2">
    <source>
        <dbReference type="EMBL" id="KAK2858702.1"/>
    </source>
</evidence>
<accession>A0AA88NJH0</accession>
<name>A0AA88NJH0_CHASR</name>
<reference evidence="2" key="1">
    <citation type="submission" date="2023-07" db="EMBL/GenBank/DDBJ databases">
        <title>Chromosome-level Genome Assembly of Striped Snakehead (Channa striata).</title>
        <authorList>
            <person name="Liu H."/>
        </authorList>
    </citation>
    <scope>NUCLEOTIDE SEQUENCE</scope>
    <source>
        <strain evidence="2">Gz</strain>
        <tissue evidence="2">Muscle</tissue>
    </source>
</reference>
<evidence type="ECO:0000256" key="1">
    <source>
        <dbReference type="SAM" id="MobiDB-lite"/>
    </source>
</evidence>
<dbReference type="AlphaFoldDB" id="A0AA88NJH0"/>
<keyword evidence="3" id="KW-1185">Reference proteome</keyword>
<organism evidence="2 3">
    <name type="scientific">Channa striata</name>
    <name type="common">Snakehead murrel</name>
    <name type="synonym">Ophicephalus striatus</name>
    <dbReference type="NCBI Taxonomy" id="64152"/>
    <lineage>
        <taxon>Eukaryota</taxon>
        <taxon>Metazoa</taxon>
        <taxon>Chordata</taxon>
        <taxon>Craniata</taxon>
        <taxon>Vertebrata</taxon>
        <taxon>Euteleostomi</taxon>
        <taxon>Actinopterygii</taxon>
        <taxon>Neopterygii</taxon>
        <taxon>Teleostei</taxon>
        <taxon>Neoteleostei</taxon>
        <taxon>Acanthomorphata</taxon>
        <taxon>Anabantaria</taxon>
        <taxon>Anabantiformes</taxon>
        <taxon>Channoidei</taxon>
        <taxon>Channidae</taxon>
        <taxon>Channa</taxon>
    </lineage>
</organism>
<sequence>MDGTGEVQAPASTSEKAKRQPSSRKLKRKFSGEEEEAPQEENNRNLGSLRRGSSFTFLPPGPQWDFSLKRKHRGKDDSDAISLCSFDFKMKLYRISLFCLASVGGFTVSPSYRTVFVSNQGC</sequence>
<evidence type="ECO:0000313" key="3">
    <source>
        <dbReference type="Proteomes" id="UP001187415"/>
    </source>
</evidence>
<feature type="region of interest" description="Disordered" evidence="1">
    <location>
        <begin position="1"/>
        <end position="62"/>
    </location>
</feature>
<dbReference type="EMBL" id="JAUPFM010000002">
    <property type="protein sequence ID" value="KAK2858702.1"/>
    <property type="molecule type" value="Genomic_DNA"/>
</dbReference>
<gene>
    <name evidence="2" type="ORF">Q5P01_003322</name>
</gene>
<protein>
    <submittedName>
        <fullName evidence="2">Uncharacterized protein</fullName>
    </submittedName>
</protein>
<dbReference type="Proteomes" id="UP001187415">
    <property type="component" value="Unassembled WGS sequence"/>
</dbReference>